<dbReference type="InterPro" id="IPR018739">
    <property type="entry name" value="DUF2281"/>
</dbReference>
<proteinExistence type="predicted"/>
<reference evidence="2 3" key="1">
    <citation type="submission" date="2017-02" db="EMBL/GenBank/DDBJ databases">
        <authorList>
            <person name="Peterson S.W."/>
        </authorList>
    </citation>
    <scope>NUCLEOTIDE SEQUENCE [LARGE SCALE GENOMIC DNA]</scope>
    <source>
        <strain evidence="2 3">DSM 22899</strain>
    </source>
</reference>
<evidence type="ECO:0000313" key="2">
    <source>
        <dbReference type="EMBL" id="SKB59154.1"/>
    </source>
</evidence>
<evidence type="ECO:0000259" key="1">
    <source>
        <dbReference type="Pfam" id="PF10047"/>
    </source>
</evidence>
<name>A0A1T5CI90_9SPHI</name>
<protein>
    <recommendedName>
        <fullName evidence="1">DUF2281 domain-containing protein</fullName>
    </recommendedName>
</protein>
<dbReference type="EMBL" id="FUYS01000004">
    <property type="protein sequence ID" value="SKB59154.1"/>
    <property type="molecule type" value="Genomic_DNA"/>
</dbReference>
<dbReference type="RefSeq" id="WP_079716927.1">
    <property type="nucleotide sequence ID" value="NZ_FUYS01000004.1"/>
</dbReference>
<dbReference type="Proteomes" id="UP000190541">
    <property type="component" value="Unassembled WGS sequence"/>
</dbReference>
<sequence length="74" mass="8377">MGQLQLLEKVKKIPPAYQQEVEDFVDFILSKKLRSADKDAVKRRVGLLKGKLWMSDDFDEPAPISSLNSPSAMQ</sequence>
<organism evidence="2 3">
    <name type="scientific">Parapedobacter luteus</name>
    <dbReference type="NCBI Taxonomy" id="623280"/>
    <lineage>
        <taxon>Bacteria</taxon>
        <taxon>Pseudomonadati</taxon>
        <taxon>Bacteroidota</taxon>
        <taxon>Sphingobacteriia</taxon>
        <taxon>Sphingobacteriales</taxon>
        <taxon>Sphingobacteriaceae</taxon>
        <taxon>Parapedobacter</taxon>
    </lineage>
</organism>
<dbReference type="STRING" id="623280.SAMN05660226_02254"/>
<dbReference type="OrthoDB" id="9801704at2"/>
<dbReference type="AlphaFoldDB" id="A0A1T5CI90"/>
<dbReference type="Pfam" id="PF10047">
    <property type="entry name" value="DUF2281"/>
    <property type="match status" value="1"/>
</dbReference>
<feature type="domain" description="DUF2281" evidence="1">
    <location>
        <begin position="5"/>
        <end position="61"/>
    </location>
</feature>
<accession>A0A1T5CI90</accession>
<gene>
    <name evidence="2" type="ORF">SAMN05660226_02254</name>
</gene>
<evidence type="ECO:0000313" key="3">
    <source>
        <dbReference type="Proteomes" id="UP000190541"/>
    </source>
</evidence>
<keyword evidence="3" id="KW-1185">Reference proteome</keyword>